<reference evidence="6 7" key="1">
    <citation type="submission" date="2016-11" db="EMBL/GenBank/DDBJ databases">
        <authorList>
            <person name="Jaros S."/>
            <person name="Januszkiewicz K."/>
            <person name="Wedrychowicz H."/>
        </authorList>
    </citation>
    <scope>NUCLEOTIDE SEQUENCE [LARGE SCALE GENOMIC DNA]</scope>
    <source>
        <strain evidence="6 7">LMG 26898</strain>
    </source>
</reference>
<dbReference type="InterPro" id="IPR000792">
    <property type="entry name" value="Tscrpt_reg_LuxR_C"/>
</dbReference>
<dbReference type="PROSITE" id="PS50043">
    <property type="entry name" value="HTH_LUXR_2"/>
    <property type="match status" value="1"/>
</dbReference>
<dbReference type="GO" id="GO:0003677">
    <property type="term" value="F:DNA binding"/>
    <property type="evidence" value="ECO:0007669"/>
    <property type="project" value="UniProtKB-KW"/>
</dbReference>
<gene>
    <name evidence="6" type="ORF">SAMN05216593_11183</name>
</gene>
<evidence type="ECO:0000313" key="7">
    <source>
        <dbReference type="Proteomes" id="UP000183983"/>
    </source>
</evidence>
<organism evidence="6 7">
    <name type="scientific">Pseudomonas asturiensis</name>
    <dbReference type="NCBI Taxonomy" id="1190415"/>
    <lineage>
        <taxon>Bacteria</taxon>
        <taxon>Pseudomonadati</taxon>
        <taxon>Pseudomonadota</taxon>
        <taxon>Gammaproteobacteria</taxon>
        <taxon>Pseudomonadales</taxon>
        <taxon>Pseudomonadaceae</taxon>
        <taxon>Pseudomonas</taxon>
    </lineage>
</organism>
<evidence type="ECO:0000259" key="5">
    <source>
        <dbReference type="PROSITE" id="PS50043"/>
    </source>
</evidence>
<dbReference type="Proteomes" id="UP000183983">
    <property type="component" value="Unassembled WGS sequence"/>
</dbReference>
<name>A0A1M7PK12_9PSED</name>
<dbReference type="RefSeq" id="WP_084537127.1">
    <property type="nucleotide sequence ID" value="NZ_FRDA01000011.1"/>
</dbReference>
<evidence type="ECO:0000256" key="2">
    <source>
        <dbReference type="ARBA" id="ARBA00023125"/>
    </source>
</evidence>
<proteinExistence type="predicted"/>
<keyword evidence="2" id="KW-0238">DNA-binding</keyword>
<accession>A0A1M7PK12</accession>
<keyword evidence="3" id="KW-0804">Transcription</keyword>
<evidence type="ECO:0000256" key="3">
    <source>
        <dbReference type="ARBA" id="ARBA00023163"/>
    </source>
</evidence>
<dbReference type="OrthoDB" id="9774661at2"/>
<dbReference type="EMBL" id="FRDA01000011">
    <property type="protein sequence ID" value="SHN17452.1"/>
    <property type="molecule type" value="Genomic_DNA"/>
</dbReference>
<dbReference type="SMART" id="SM00421">
    <property type="entry name" value="HTH_LUXR"/>
    <property type="match status" value="1"/>
</dbReference>
<dbReference type="InterPro" id="IPR016032">
    <property type="entry name" value="Sig_transdc_resp-reg_C-effctor"/>
</dbReference>
<sequence>MNPQNYSRNDAADAVNPSPLNTTATRVVLTPKEQEVMHWIALGKSAWEISRIQGRSEAVVNFHACNIRRKFGVSSMRAALVMALDQGGVFSR</sequence>
<keyword evidence="1" id="KW-0805">Transcription regulation</keyword>
<dbReference type="PANTHER" id="PTHR44688:SF16">
    <property type="entry name" value="DNA-BINDING TRANSCRIPTIONAL ACTIVATOR DEVR_DOSR"/>
    <property type="match status" value="1"/>
</dbReference>
<dbReference type="SUPFAM" id="SSF46894">
    <property type="entry name" value="C-terminal effector domain of the bipartite response regulators"/>
    <property type="match status" value="1"/>
</dbReference>
<dbReference type="Pfam" id="PF00196">
    <property type="entry name" value="GerE"/>
    <property type="match status" value="1"/>
</dbReference>
<dbReference type="Gene3D" id="1.10.10.10">
    <property type="entry name" value="Winged helix-like DNA-binding domain superfamily/Winged helix DNA-binding domain"/>
    <property type="match status" value="1"/>
</dbReference>
<protein>
    <submittedName>
        <fullName evidence="6">LuxR family transcriptional regulator, quorum-sensing transcription factor LasR</fullName>
    </submittedName>
</protein>
<evidence type="ECO:0000256" key="4">
    <source>
        <dbReference type="SAM" id="MobiDB-lite"/>
    </source>
</evidence>
<feature type="region of interest" description="Disordered" evidence="4">
    <location>
        <begin position="1"/>
        <end position="21"/>
    </location>
</feature>
<evidence type="ECO:0000313" key="6">
    <source>
        <dbReference type="EMBL" id="SHN17452.1"/>
    </source>
</evidence>
<feature type="domain" description="HTH luxR-type" evidence="5">
    <location>
        <begin position="22"/>
        <end position="87"/>
    </location>
</feature>
<dbReference type="InterPro" id="IPR036388">
    <property type="entry name" value="WH-like_DNA-bd_sf"/>
</dbReference>
<dbReference type="AlphaFoldDB" id="A0A1M7PK12"/>
<dbReference type="STRING" id="1190415.SAMN05216593_11183"/>
<dbReference type="GO" id="GO:0006355">
    <property type="term" value="P:regulation of DNA-templated transcription"/>
    <property type="evidence" value="ECO:0007669"/>
    <property type="project" value="InterPro"/>
</dbReference>
<evidence type="ECO:0000256" key="1">
    <source>
        <dbReference type="ARBA" id="ARBA00023015"/>
    </source>
</evidence>
<dbReference type="CDD" id="cd06170">
    <property type="entry name" value="LuxR_C_like"/>
    <property type="match status" value="1"/>
</dbReference>
<dbReference type="PANTHER" id="PTHR44688">
    <property type="entry name" value="DNA-BINDING TRANSCRIPTIONAL ACTIVATOR DEVR_DOSR"/>
    <property type="match status" value="1"/>
</dbReference>